<evidence type="ECO:0008006" key="3">
    <source>
        <dbReference type="Google" id="ProtNLM"/>
    </source>
</evidence>
<name>A0ABW7LUX0_9PSED</name>
<evidence type="ECO:0000313" key="2">
    <source>
        <dbReference type="Proteomes" id="UP001609821"/>
    </source>
</evidence>
<proteinExistence type="predicted"/>
<dbReference type="Proteomes" id="UP001609821">
    <property type="component" value="Unassembled WGS sequence"/>
</dbReference>
<dbReference type="EMBL" id="JBINXB010000004">
    <property type="protein sequence ID" value="MFH6565447.1"/>
    <property type="molecule type" value="Genomic_DNA"/>
</dbReference>
<comment type="caution">
    <text evidence="1">The sequence shown here is derived from an EMBL/GenBank/DDBJ whole genome shotgun (WGS) entry which is preliminary data.</text>
</comment>
<evidence type="ECO:0000313" key="1">
    <source>
        <dbReference type="EMBL" id="MFH6565447.1"/>
    </source>
</evidence>
<keyword evidence="2" id="KW-1185">Reference proteome</keyword>
<accession>A0ABW7LUX0</accession>
<reference evidence="1 2" key="1">
    <citation type="submission" date="2024-10" db="EMBL/GenBank/DDBJ databases">
        <title>Aeromonas and Pseudomonas from the Cagarras Archipelago, Rio de Janeiro, Brazil.</title>
        <authorList>
            <person name="Canellas A.L.B."/>
            <person name="Laport M.S."/>
        </authorList>
    </citation>
    <scope>NUCLEOTIDE SEQUENCE [LARGE SCALE GENOMIC DNA]</scope>
    <source>
        <strain evidence="1 2">CPF-4</strain>
    </source>
</reference>
<protein>
    <recommendedName>
        <fullName evidence="3">Large polyvalent protein-associated domain-containing protein</fullName>
    </recommendedName>
</protein>
<gene>
    <name evidence="1" type="ORF">ACHMWK_05575</name>
</gene>
<dbReference type="RefSeq" id="WP_395246710.1">
    <property type="nucleotide sequence ID" value="NZ_JBINXA010000054.1"/>
</dbReference>
<organism evidence="1 2">
    <name type="scientific">Pseudomonas kulmbachensis</name>
    <dbReference type="NCBI Taxonomy" id="3043408"/>
    <lineage>
        <taxon>Bacteria</taxon>
        <taxon>Pseudomonadati</taxon>
        <taxon>Pseudomonadota</taxon>
        <taxon>Gammaproteobacteria</taxon>
        <taxon>Pseudomonadales</taxon>
        <taxon>Pseudomonadaceae</taxon>
        <taxon>Pseudomonas</taxon>
    </lineage>
</organism>
<sequence length="515" mass="57558">MGIKDTLLQVMNRLKSNNAYDGDALTDNDFYNNPSQPIESANKLNGMGAGDNAADEYGQLDSNKYKSGVHALSGKSEPNLTAREIEHAELEFQEKIKQFCKEHDYSYKRSLLYENFSITDTAGNEIFSVKSSGDFRYNNVDESQFKAMMQISAGQFANNNKTAYPFVKEDDLSIPNSKQEALLRIAIESLIEHEVPLKRIKIRSKKWAHLMDEYALKQKEEFKNVQPLENSGLGAENIGVPEPNKFLKSEAQIPSADVVQKTSSKEADSVFNISKIEAFGSIGGTPLVKAENINDVSSKISAETKQSDGLSLKPVVTIDYSKTLQGELFLAMQNSGGAMFKLLQQTENFAKRNFEINFSKNGELVSVSHVRPVEDGNIHVLTFPLEKLENGHEMKEGVGLYHNRQAQLEEAGNLKSVLKELVSKSDSYVEFKELVEAKKVEGIEIGFTADNRNIHAKRFGEKEEYAQIAVSTVGMGMKLMKDKSAYEKGTFPYDMETAKTFEPESKVKSNLEKLK</sequence>